<name>A0A0C3K3X0_PISTI</name>
<dbReference type="OrthoDB" id="60033at2759"/>
<dbReference type="STRING" id="870435.A0A0C3K3X0"/>
<protein>
    <recommendedName>
        <fullName evidence="3">HSF-type DNA-binding domain-containing protein</fullName>
    </recommendedName>
</protein>
<dbReference type="HOGENOM" id="CLU_2264819_0_0_1"/>
<proteinExistence type="predicted"/>
<dbReference type="AlphaFoldDB" id="A0A0C3K3X0"/>
<accession>A0A0C3K3X0</accession>
<sequence length="103" mass="11388">MPETSDFVKKLHKYVLLSAILPIHCLLAIRMLEDQSFSHVVSWSPNSDCFVVKDGLPASFLLYLSSPVIISLPTSFLSSPALLTSPLPIGHERLHEINPPSHV</sequence>
<dbReference type="Proteomes" id="UP000054217">
    <property type="component" value="Unassembled WGS sequence"/>
</dbReference>
<reference evidence="2" key="2">
    <citation type="submission" date="2015-01" db="EMBL/GenBank/DDBJ databases">
        <title>Evolutionary Origins and Diversification of the Mycorrhizal Mutualists.</title>
        <authorList>
            <consortium name="DOE Joint Genome Institute"/>
            <consortium name="Mycorrhizal Genomics Consortium"/>
            <person name="Kohler A."/>
            <person name="Kuo A."/>
            <person name="Nagy L.G."/>
            <person name="Floudas D."/>
            <person name="Copeland A."/>
            <person name="Barry K.W."/>
            <person name="Cichocki N."/>
            <person name="Veneault-Fourrey C."/>
            <person name="LaButti K."/>
            <person name="Lindquist E.A."/>
            <person name="Lipzen A."/>
            <person name="Lundell T."/>
            <person name="Morin E."/>
            <person name="Murat C."/>
            <person name="Riley R."/>
            <person name="Ohm R."/>
            <person name="Sun H."/>
            <person name="Tunlid A."/>
            <person name="Henrissat B."/>
            <person name="Grigoriev I.V."/>
            <person name="Hibbett D.S."/>
            <person name="Martin F."/>
        </authorList>
    </citation>
    <scope>NUCLEOTIDE SEQUENCE [LARGE SCALE GENOMIC DNA]</scope>
    <source>
        <strain evidence="2">Marx 270</strain>
    </source>
</reference>
<keyword evidence="2" id="KW-1185">Reference proteome</keyword>
<dbReference type="InParanoid" id="A0A0C3K3X0"/>
<reference evidence="1 2" key="1">
    <citation type="submission" date="2014-04" db="EMBL/GenBank/DDBJ databases">
        <authorList>
            <consortium name="DOE Joint Genome Institute"/>
            <person name="Kuo A."/>
            <person name="Kohler A."/>
            <person name="Costa M.D."/>
            <person name="Nagy L.G."/>
            <person name="Floudas D."/>
            <person name="Copeland A."/>
            <person name="Barry K.W."/>
            <person name="Cichocki N."/>
            <person name="Veneault-Fourrey C."/>
            <person name="LaButti K."/>
            <person name="Lindquist E.A."/>
            <person name="Lipzen A."/>
            <person name="Lundell T."/>
            <person name="Morin E."/>
            <person name="Murat C."/>
            <person name="Sun H."/>
            <person name="Tunlid A."/>
            <person name="Henrissat B."/>
            <person name="Grigoriev I.V."/>
            <person name="Hibbett D.S."/>
            <person name="Martin F."/>
            <person name="Nordberg H.P."/>
            <person name="Cantor M.N."/>
            <person name="Hua S.X."/>
        </authorList>
    </citation>
    <scope>NUCLEOTIDE SEQUENCE [LARGE SCALE GENOMIC DNA]</scope>
    <source>
        <strain evidence="1 2">Marx 270</strain>
    </source>
</reference>
<evidence type="ECO:0000313" key="1">
    <source>
        <dbReference type="EMBL" id="KIO04247.1"/>
    </source>
</evidence>
<gene>
    <name evidence="1" type="ORF">M404DRAFT_557657</name>
</gene>
<dbReference type="EMBL" id="KN831972">
    <property type="protein sequence ID" value="KIO04247.1"/>
    <property type="molecule type" value="Genomic_DNA"/>
</dbReference>
<evidence type="ECO:0000313" key="2">
    <source>
        <dbReference type="Proteomes" id="UP000054217"/>
    </source>
</evidence>
<organism evidence="1 2">
    <name type="scientific">Pisolithus tinctorius Marx 270</name>
    <dbReference type="NCBI Taxonomy" id="870435"/>
    <lineage>
        <taxon>Eukaryota</taxon>
        <taxon>Fungi</taxon>
        <taxon>Dikarya</taxon>
        <taxon>Basidiomycota</taxon>
        <taxon>Agaricomycotina</taxon>
        <taxon>Agaricomycetes</taxon>
        <taxon>Agaricomycetidae</taxon>
        <taxon>Boletales</taxon>
        <taxon>Sclerodermatineae</taxon>
        <taxon>Pisolithaceae</taxon>
        <taxon>Pisolithus</taxon>
    </lineage>
</organism>
<evidence type="ECO:0008006" key="3">
    <source>
        <dbReference type="Google" id="ProtNLM"/>
    </source>
</evidence>